<dbReference type="EMBL" id="AP008955">
    <property type="protein sequence ID" value="BAH42670.1"/>
    <property type="molecule type" value="Genomic_DNA"/>
</dbReference>
<dbReference type="KEGG" id="bbe:BBR47_16930"/>
<dbReference type="AlphaFoldDB" id="C0Z9K0"/>
<dbReference type="HOGENOM" id="CLU_3325335_0_0_9"/>
<name>C0Z9K0_BREBN</name>
<organism evidence="1 2">
    <name type="scientific">Brevibacillus brevis (strain 47 / JCM 6285 / NBRC 100599)</name>
    <dbReference type="NCBI Taxonomy" id="358681"/>
    <lineage>
        <taxon>Bacteria</taxon>
        <taxon>Bacillati</taxon>
        <taxon>Bacillota</taxon>
        <taxon>Bacilli</taxon>
        <taxon>Bacillales</taxon>
        <taxon>Paenibacillaceae</taxon>
        <taxon>Brevibacillus</taxon>
    </lineage>
</organism>
<sequence>MIPMVPRLKDGVRKPFTASIQNLLMKNEQLRVATSSTK</sequence>
<dbReference type="Proteomes" id="UP000001877">
    <property type="component" value="Chromosome"/>
</dbReference>
<keyword evidence="2" id="KW-1185">Reference proteome</keyword>
<dbReference type="STRING" id="358681.BBR47_16930"/>
<gene>
    <name evidence="1" type="ordered locus">BBR47_16930</name>
</gene>
<evidence type="ECO:0000313" key="2">
    <source>
        <dbReference type="Proteomes" id="UP000001877"/>
    </source>
</evidence>
<evidence type="ECO:0000313" key="1">
    <source>
        <dbReference type="EMBL" id="BAH42670.1"/>
    </source>
</evidence>
<proteinExistence type="predicted"/>
<protein>
    <submittedName>
        <fullName evidence="1">Uncharacterized protein</fullName>
    </submittedName>
</protein>
<accession>C0Z9K0</accession>
<reference evidence="1 2" key="1">
    <citation type="submission" date="2005-03" db="EMBL/GenBank/DDBJ databases">
        <title>Brevibacillus brevis strain 47, complete genome.</title>
        <authorList>
            <person name="Hosoyama A."/>
            <person name="Yamada R."/>
            <person name="Hongo Y."/>
            <person name="Terui Y."/>
            <person name="Ankai A."/>
            <person name="Masuyama W."/>
            <person name="Sekiguchi M."/>
            <person name="Takeda T."/>
            <person name="Asano K."/>
            <person name="Ohji S."/>
            <person name="Ichikawa N."/>
            <person name="Narita S."/>
            <person name="Aoki N."/>
            <person name="Miura H."/>
            <person name="Matsushita S."/>
            <person name="Sekigawa T."/>
            <person name="Yamagata H."/>
            <person name="Yoshikawa H."/>
            <person name="Udaka S."/>
            <person name="Tanikawa S."/>
            <person name="Fujita N."/>
        </authorList>
    </citation>
    <scope>NUCLEOTIDE SEQUENCE [LARGE SCALE GENOMIC DNA]</scope>
    <source>
        <strain evidence="2">47 / JCM 6285 / NBRC 100599</strain>
    </source>
</reference>